<evidence type="ECO:0000259" key="3">
    <source>
        <dbReference type="PROSITE" id="PS51253"/>
    </source>
</evidence>
<dbReference type="AlphaFoldDB" id="A0A8C5MU13"/>
<dbReference type="SMART" id="SM00674">
    <property type="entry name" value="CENPB"/>
    <property type="match status" value="1"/>
</dbReference>
<dbReference type="GeneTree" id="ENSGT00940000163759"/>
<dbReference type="InterPro" id="IPR009057">
    <property type="entry name" value="Homeodomain-like_sf"/>
</dbReference>
<feature type="region of interest" description="Disordered" evidence="2">
    <location>
        <begin position="442"/>
        <end position="461"/>
    </location>
</feature>
<dbReference type="Pfam" id="PF03221">
    <property type="entry name" value="HTH_Tnp_Tc5"/>
    <property type="match status" value="1"/>
</dbReference>
<dbReference type="Gene3D" id="1.10.10.60">
    <property type="entry name" value="Homeodomain-like"/>
    <property type="match status" value="2"/>
</dbReference>
<keyword evidence="5" id="KW-1185">Reference proteome</keyword>
<feature type="domain" description="HTH CENPB-type" evidence="3">
    <location>
        <begin position="115"/>
        <end position="186"/>
    </location>
</feature>
<evidence type="ECO:0000313" key="5">
    <source>
        <dbReference type="Proteomes" id="UP000694569"/>
    </source>
</evidence>
<reference evidence="4" key="1">
    <citation type="submission" date="2025-08" db="UniProtKB">
        <authorList>
            <consortium name="Ensembl"/>
        </authorList>
    </citation>
    <scope>IDENTIFICATION</scope>
</reference>
<evidence type="ECO:0000313" key="4">
    <source>
        <dbReference type="Ensembl" id="ENSLLEP00000019674.1"/>
    </source>
</evidence>
<protein>
    <recommendedName>
        <fullName evidence="3">HTH CENPB-type domain-containing protein</fullName>
    </recommendedName>
</protein>
<dbReference type="InterPro" id="IPR018586">
    <property type="entry name" value="Brinker_DNA-bd"/>
</dbReference>
<accession>A0A8C5MU13</accession>
<dbReference type="PANTHER" id="PTHR19303:SF74">
    <property type="entry name" value="POGO TRANSPOSABLE ELEMENT WITH KRAB DOMAIN"/>
    <property type="match status" value="1"/>
</dbReference>
<dbReference type="SUPFAM" id="SSF46689">
    <property type="entry name" value="Homeodomain-like"/>
    <property type="match status" value="2"/>
</dbReference>
<evidence type="ECO:0000256" key="2">
    <source>
        <dbReference type="SAM" id="MobiDB-lite"/>
    </source>
</evidence>
<dbReference type="GO" id="GO:0003677">
    <property type="term" value="F:DNA binding"/>
    <property type="evidence" value="ECO:0007669"/>
    <property type="project" value="UniProtKB-KW"/>
</dbReference>
<proteinExistence type="predicted"/>
<reference evidence="4" key="2">
    <citation type="submission" date="2025-09" db="UniProtKB">
        <authorList>
            <consortium name="Ensembl"/>
        </authorList>
    </citation>
    <scope>IDENTIFICATION</scope>
</reference>
<dbReference type="Pfam" id="PF09607">
    <property type="entry name" value="BrkDBD"/>
    <property type="match status" value="1"/>
</dbReference>
<dbReference type="PROSITE" id="PS51253">
    <property type="entry name" value="HTH_CENPB"/>
    <property type="match status" value="1"/>
</dbReference>
<organism evidence="4 5">
    <name type="scientific">Leptobrachium leishanense</name>
    <name type="common">Leishan spiny toad</name>
    <dbReference type="NCBI Taxonomy" id="445787"/>
    <lineage>
        <taxon>Eukaryota</taxon>
        <taxon>Metazoa</taxon>
        <taxon>Chordata</taxon>
        <taxon>Craniata</taxon>
        <taxon>Vertebrata</taxon>
        <taxon>Euteleostomi</taxon>
        <taxon>Amphibia</taxon>
        <taxon>Batrachia</taxon>
        <taxon>Anura</taxon>
        <taxon>Pelobatoidea</taxon>
        <taxon>Megophryidae</taxon>
        <taxon>Leptobrachium</taxon>
    </lineage>
</organism>
<dbReference type="PANTHER" id="PTHR19303">
    <property type="entry name" value="TRANSPOSON"/>
    <property type="match status" value="1"/>
</dbReference>
<feature type="compositionally biased region" description="Acidic residues" evidence="2">
    <location>
        <begin position="447"/>
        <end position="461"/>
    </location>
</feature>
<dbReference type="Pfam" id="PF03184">
    <property type="entry name" value="DDE_1"/>
    <property type="match status" value="1"/>
</dbReference>
<keyword evidence="1" id="KW-0238">DNA-binding</keyword>
<dbReference type="Ensembl" id="ENSLLET00000020447.1">
    <property type="protein sequence ID" value="ENSLLEP00000019674.1"/>
    <property type="gene ID" value="ENSLLEG00000012487.1"/>
</dbReference>
<evidence type="ECO:0000256" key="1">
    <source>
        <dbReference type="ARBA" id="ARBA00023125"/>
    </source>
</evidence>
<sequence length="461" mass="52697">MAVFSDLELIYVVHGAQKSVNVLGKLRSCTAWIEHYGHRSQEVCAFMHSFSIPAAPKMAPVKRHAYEADFKLNAISHAVQHGNRAAAREFNINESMVRKWRKQEDALRQVKKTKLSFRGNKARWPQLEDKIEQWVIEQRTAGRSVSTVSIRLRATAIARDMEINDFRGGPSWCFRFMKRRNLSIRTRTTISQQLPKDYEEKLAIFRTYCKNKINEKKIRPEHITNMDEVPLTFDIPVNRTVEKTGTSTVSIRTTGNEKSSFTVVLGCQANGQKLPPMVIFKRKTLPKEKFPAGVIIKANPKGWMDEEKMSEWLREVYVKRPDGFFHKSPSLLICDSMRAHLTDTVKTQVKKTNSVLAIIPGGLTKQLQPLDIGVNRSFKVKLRAAWEHWMTEGEHTFTKTGRQRRASYATICQWIVDAWSKVSVSSVIRAFRKAGIITEQLSNSNETDSDNDENDEGSGRA</sequence>
<dbReference type="Proteomes" id="UP000694569">
    <property type="component" value="Unplaced"/>
</dbReference>
<dbReference type="InterPro" id="IPR006600">
    <property type="entry name" value="HTH_CenpB_DNA-bd_dom"/>
</dbReference>
<dbReference type="GO" id="GO:0005634">
    <property type="term" value="C:nucleus"/>
    <property type="evidence" value="ECO:0007669"/>
    <property type="project" value="TreeGrafter"/>
</dbReference>
<dbReference type="InterPro" id="IPR004875">
    <property type="entry name" value="DDE_SF_endonuclease_dom"/>
</dbReference>
<dbReference type="InterPro" id="IPR050863">
    <property type="entry name" value="CenT-Element_Derived"/>
</dbReference>
<dbReference type="OrthoDB" id="2162928at2759"/>
<name>A0A8C5MU13_9ANUR</name>